<evidence type="ECO:0000256" key="2">
    <source>
        <dbReference type="SAM" id="MobiDB-lite"/>
    </source>
</evidence>
<dbReference type="SUPFAM" id="SSF46689">
    <property type="entry name" value="Homeodomain-like"/>
    <property type="match status" value="1"/>
</dbReference>
<name>A0AAU1U0E7_9ACTN</name>
<dbReference type="AlphaFoldDB" id="A0AAU1U0E7"/>
<dbReference type="InterPro" id="IPR051839">
    <property type="entry name" value="RD_transcriptional_regulator"/>
</dbReference>
<protein>
    <submittedName>
        <fullName evidence="3">Transposase</fullName>
    </submittedName>
</protein>
<feature type="region of interest" description="Disordered" evidence="2">
    <location>
        <begin position="99"/>
        <end position="128"/>
    </location>
</feature>
<dbReference type="GO" id="GO:0006313">
    <property type="term" value="P:DNA transposition"/>
    <property type="evidence" value="ECO:0007669"/>
    <property type="project" value="InterPro"/>
</dbReference>
<dbReference type="Gene3D" id="1.10.10.60">
    <property type="entry name" value="Homeodomain-like"/>
    <property type="match status" value="1"/>
</dbReference>
<dbReference type="InterPro" id="IPR009057">
    <property type="entry name" value="Homeodomain-like_sf"/>
</dbReference>
<evidence type="ECO:0000256" key="1">
    <source>
        <dbReference type="SAM" id="Coils"/>
    </source>
</evidence>
<dbReference type="PANTHER" id="PTHR33215:SF13">
    <property type="entry name" value="PROTEIN DISTAL ANTENNA"/>
    <property type="match status" value="1"/>
</dbReference>
<reference evidence="3" key="1">
    <citation type="submission" date="2022-10" db="EMBL/GenBank/DDBJ databases">
        <title>The complete genomes of actinobacterial strains from the NBC collection.</title>
        <authorList>
            <person name="Joergensen T.S."/>
            <person name="Alvarez Arevalo M."/>
            <person name="Sterndorff E.B."/>
            <person name="Faurdal D."/>
            <person name="Vuksanovic O."/>
            <person name="Mourched A.-S."/>
            <person name="Charusanti P."/>
            <person name="Shaw S."/>
            <person name="Blin K."/>
            <person name="Weber T."/>
        </authorList>
    </citation>
    <scope>NUCLEOTIDE SEQUENCE</scope>
    <source>
        <strain evidence="3">NBC_00119</strain>
    </source>
</reference>
<dbReference type="Pfam" id="PF01527">
    <property type="entry name" value="HTH_Tnp_1"/>
    <property type="match status" value="1"/>
</dbReference>
<sequence length="128" mass="14836">MGKKKPRPRRSFTPEFKAEIVELCRRGDRSVGQIAKDFDLTETAVRLWVSQAEVDAGERDGLTSSEREELAALRRENRRLREDVDILNQHCCSHQLNLRRLSSRRRPGDGAPVHRGGETRWSQRQARM</sequence>
<feature type="coiled-coil region" evidence="1">
    <location>
        <begin position="63"/>
        <end position="90"/>
    </location>
</feature>
<dbReference type="GO" id="GO:0004803">
    <property type="term" value="F:transposase activity"/>
    <property type="evidence" value="ECO:0007669"/>
    <property type="project" value="InterPro"/>
</dbReference>
<dbReference type="EMBL" id="CP108195">
    <property type="protein sequence ID" value="WTS11340.1"/>
    <property type="molecule type" value="Genomic_DNA"/>
</dbReference>
<keyword evidence="1" id="KW-0175">Coiled coil</keyword>
<dbReference type="PANTHER" id="PTHR33215">
    <property type="entry name" value="PROTEIN DISTAL ANTENNA"/>
    <property type="match status" value="1"/>
</dbReference>
<evidence type="ECO:0000313" key="3">
    <source>
        <dbReference type="EMBL" id="WTS11340.1"/>
    </source>
</evidence>
<dbReference type="InterPro" id="IPR002514">
    <property type="entry name" value="Transposase_8"/>
</dbReference>
<organism evidence="3">
    <name type="scientific">Streptomyces sp. NBC_00119</name>
    <dbReference type="NCBI Taxonomy" id="2975659"/>
    <lineage>
        <taxon>Bacteria</taxon>
        <taxon>Bacillati</taxon>
        <taxon>Actinomycetota</taxon>
        <taxon>Actinomycetes</taxon>
        <taxon>Kitasatosporales</taxon>
        <taxon>Streptomycetaceae</taxon>
        <taxon>Streptomyces</taxon>
    </lineage>
</organism>
<proteinExistence type="predicted"/>
<accession>A0AAU1U0E7</accession>
<dbReference type="GO" id="GO:0003677">
    <property type="term" value="F:DNA binding"/>
    <property type="evidence" value="ECO:0007669"/>
    <property type="project" value="InterPro"/>
</dbReference>
<gene>
    <name evidence="3" type="ORF">OHU69_09830</name>
</gene>